<gene>
    <name evidence="1" type="ordered locus">Igni_1223</name>
</gene>
<dbReference type="EMBL" id="CP000816">
    <property type="protein sequence ID" value="ABU82399.1"/>
    <property type="molecule type" value="Genomic_DNA"/>
</dbReference>
<dbReference type="RefSeq" id="WP_012123363.1">
    <property type="nucleotide sequence ID" value="NC_009776.1"/>
</dbReference>
<sequence length="54" mass="6242">MADRAAELLESVERECKAISKSEEEYRRCLQEKLKELLSSEEAKAIAREALEEE</sequence>
<dbReference type="GeneID" id="58786892"/>
<dbReference type="AlphaFoldDB" id="A8ABU7"/>
<dbReference type="KEGG" id="iho:Igni_1223"/>
<name>A8ABU7_IGNH4</name>
<dbReference type="HOGENOM" id="CLU_3039016_0_0_2"/>
<reference evidence="1 2" key="1">
    <citation type="journal article" date="2008" name="Genome Biol.">
        <title>A genomic analysis of the archaeal system Ignicoccus hospitalis-Nanoarchaeum equitans.</title>
        <authorList>
            <person name="Podar M."/>
            <person name="Anderson I."/>
            <person name="Makarova K.S."/>
            <person name="Elkins J.G."/>
            <person name="Ivanova N."/>
            <person name="Wall M.A."/>
            <person name="Lykidis A."/>
            <person name="Mavromatis K."/>
            <person name="Sun H."/>
            <person name="Hudson M.E."/>
            <person name="Chen W."/>
            <person name="Deciu C."/>
            <person name="Hutchison D."/>
            <person name="Eads J.R."/>
            <person name="Anderson A."/>
            <person name="Fernandes F."/>
            <person name="Szeto E."/>
            <person name="Lapidus A."/>
            <person name="Kyrpides N.C."/>
            <person name="Saier M.H.Jr."/>
            <person name="Richardson P.M."/>
            <person name="Rachel R."/>
            <person name="Huber H."/>
            <person name="Eisen J.A."/>
            <person name="Koonin E.V."/>
            <person name="Keller M."/>
            <person name="Stetter K.O."/>
        </authorList>
    </citation>
    <scope>NUCLEOTIDE SEQUENCE [LARGE SCALE GENOMIC DNA]</scope>
    <source>
        <strain evidence="2">KIN4/I / DSM 18386 / JCM 14125</strain>
    </source>
</reference>
<evidence type="ECO:0000313" key="2">
    <source>
        <dbReference type="Proteomes" id="UP000000262"/>
    </source>
</evidence>
<protein>
    <submittedName>
        <fullName evidence="1">Uncharacterized protein</fullName>
    </submittedName>
</protein>
<dbReference type="STRING" id="453591.Igni_1223"/>
<proteinExistence type="predicted"/>
<dbReference type="Proteomes" id="UP000000262">
    <property type="component" value="Chromosome"/>
</dbReference>
<keyword evidence="2" id="KW-1185">Reference proteome</keyword>
<accession>A8ABU7</accession>
<evidence type="ECO:0000313" key="1">
    <source>
        <dbReference type="EMBL" id="ABU82399.1"/>
    </source>
</evidence>
<organism evidence="1 2">
    <name type="scientific">Ignicoccus hospitalis (strain KIN4/I / DSM 18386 / JCM 14125)</name>
    <dbReference type="NCBI Taxonomy" id="453591"/>
    <lineage>
        <taxon>Archaea</taxon>
        <taxon>Thermoproteota</taxon>
        <taxon>Thermoprotei</taxon>
        <taxon>Desulfurococcales</taxon>
        <taxon>Desulfurococcaceae</taxon>
        <taxon>Ignicoccus</taxon>
    </lineage>
</organism>